<keyword evidence="11" id="KW-1185">Reference proteome</keyword>
<keyword evidence="7" id="KW-0677">Repeat</keyword>
<evidence type="ECO:0000256" key="8">
    <source>
        <dbReference type="PROSITE-ProRule" id="PRU00524"/>
    </source>
</evidence>
<dbReference type="PIRSF" id="PIRSF000498">
    <property type="entry name" value="Riboflavin_syn_A"/>
    <property type="match status" value="1"/>
</dbReference>
<keyword evidence="5" id="KW-0686">Riboflavin biosynthesis</keyword>
<name>A0A1Y2AQU2_9TREE</name>
<accession>A0A1Y2AQU2</accession>
<dbReference type="InterPro" id="IPR026017">
    <property type="entry name" value="Lumazine-bd_dom"/>
</dbReference>
<evidence type="ECO:0000256" key="5">
    <source>
        <dbReference type="ARBA" id="ARBA00022619"/>
    </source>
</evidence>
<feature type="repeat" description="Lumazine-binding" evidence="8">
    <location>
        <begin position="104"/>
        <end position="205"/>
    </location>
</feature>
<keyword evidence="6" id="KW-0808">Transferase</keyword>
<evidence type="ECO:0000259" key="9">
    <source>
        <dbReference type="PROSITE" id="PS51177"/>
    </source>
</evidence>
<dbReference type="Gene3D" id="2.40.30.20">
    <property type="match status" value="2"/>
</dbReference>
<feature type="domain" description="Lumazine-binding" evidence="9">
    <location>
        <begin position="104"/>
        <end position="205"/>
    </location>
</feature>
<dbReference type="NCBIfam" id="TIGR00187">
    <property type="entry name" value="ribE"/>
    <property type="match status" value="1"/>
</dbReference>
<dbReference type="FunFam" id="2.40.30.20:FF:000004">
    <property type="entry name" value="Riboflavin synthase, alpha subunit"/>
    <property type="match status" value="1"/>
</dbReference>
<protein>
    <recommendedName>
        <fullName evidence="4">Riboflavin synthase</fullName>
        <ecNumber evidence="3">2.5.1.9</ecNumber>
    </recommendedName>
</protein>
<dbReference type="STRING" id="71784.A0A1Y2AQU2"/>
<evidence type="ECO:0000313" key="10">
    <source>
        <dbReference type="EMBL" id="ORY24680.1"/>
    </source>
</evidence>
<dbReference type="GO" id="GO:0004746">
    <property type="term" value="F:riboflavin synthase activity"/>
    <property type="evidence" value="ECO:0007669"/>
    <property type="project" value="UniProtKB-EC"/>
</dbReference>
<dbReference type="EC" id="2.5.1.9" evidence="3"/>
<dbReference type="Proteomes" id="UP000193986">
    <property type="component" value="Unassembled WGS sequence"/>
</dbReference>
<dbReference type="PROSITE" id="PS51177">
    <property type="entry name" value="LUMAZINE_BIND"/>
    <property type="match status" value="2"/>
</dbReference>
<dbReference type="InterPro" id="IPR001783">
    <property type="entry name" value="Lumazine-bd"/>
</dbReference>
<evidence type="ECO:0000256" key="6">
    <source>
        <dbReference type="ARBA" id="ARBA00022679"/>
    </source>
</evidence>
<dbReference type="NCBIfam" id="NF006767">
    <property type="entry name" value="PRK09289.1"/>
    <property type="match status" value="1"/>
</dbReference>
<dbReference type="Pfam" id="PF00677">
    <property type="entry name" value="Lum_binding"/>
    <property type="match status" value="2"/>
</dbReference>
<gene>
    <name evidence="10" type="ORF">BCR39DRAFT_486165</name>
</gene>
<dbReference type="OrthoDB" id="10258924at2759"/>
<organism evidence="10 11">
    <name type="scientific">Naematelia encephala</name>
    <dbReference type="NCBI Taxonomy" id="71784"/>
    <lineage>
        <taxon>Eukaryota</taxon>
        <taxon>Fungi</taxon>
        <taxon>Dikarya</taxon>
        <taxon>Basidiomycota</taxon>
        <taxon>Agaricomycotina</taxon>
        <taxon>Tremellomycetes</taxon>
        <taxon>Tremellales</taxon>
        <taxon>Naemateliaceae</taxon>
        <taxon>Naematelia</taxon>
    </lineage>
</organism>
<evidence type="ECO:0000256" key="1">
    <source>
        <dbReference type="ARBA" id="ARBA00002803"/>
    </source>
</evidence>
<dbReference type="FunCoup" id="A0A1Y2AQU2">
    <property type="interactions" value="97"/>
</dbReference>
<dbReference type="CDD" id="cd00402">
    <property type="entry name" value="Riboflavin_synthase_like"/>
    <property type="match status" value="1"/>
</dbReference>
<proteinExistence type="predicted"/>
<dbReference type="EMBL" id="MCFC01000065">
    <property type="protein sequence ID" value="ORY24680.1"/>
    <property type="molecule type" value="Genomic_DNA"/>
</dbReference>
<sequence length="226" mass="24151">MFTGLIEHTTPISSITPSSSSSGFTFTFSDAAPILGDCAIGDSICINGACVTVTAFDAVENGGWFKVGLAPETLNRTNLGQLNVGDKVNCERAMSAHTRFGGHMVQGHVDTTANIVSKVPDGNSIRFTFELPSGSTHYLAYIVEKGFITLDGASLTITLVDEEKAQFGVMLIPHTQEILTLTKKAVGESVNVEVDLVGKYVLGSEKRIEGIVDRIVEKKLKDKGLI</sequence>
<feature type="domain" description="Lumazine-binding" evidence="9">
    <location>
        <begin position="1"/>
        <end position="103"/>
    </location>
</feature>
<comment type="pathway">
    <text evidence="2">Cofactor biosynthesis; riboflavin biosynthesis; riboflavin from 2-hydroxy-3-oxobutyl phosphate and 5-amino-6-(D-ribitylamino)uracil: step 2/2.</text>
</comment>
<comment type="caution">
    <text evidence="10">The sequence shown here is derived from an EMBL/GenBank/DDBJ whole genome shotgun (WGS) entry which is preliminary data.</text>
</comment>
<feature type="repeat" description="Lumazine-binding" evidence="8">
    <location>
        <begin position="1"/>
        <end position="103"/>
    </location>
</feature>
<comment type="function">
    <text evidence="1">Catalyzes the dismutation of two molecules of 6,7-dimethyl-8-ribityllumazine, resulting in the formation of riboflavin and 5-amino-6-(D-ribitylamino)uracil.</text>
</comment>
<dbReference type="PANTHER" id="PTHR21098:SF0">
    <property type="entry name" value="RIBOFLAVIN SYNTHASE"/>
    <property type="match status" value="1"/>
</dbReference>
<dbReference type="InterPro" id="IPR023366">
    <property type="entry name" value="ATP_synth_asu-like_sf"/>
</dbReference>
<evidence type="ECO:0000313" key="11">
    <source>
        <dbReference type="Proteomes" id="UP000193986"/>
    </source>
</evidence>
<reference evidence="10 11" key="1">
    <citation type="submission" date="2016-07" db="EMBL/GenBank/DDBJ databases">
        <title>Pervasive Adenine N6-methylation of Active Genes in Fungi.</title>
        <authorList>
            <consortium name="DOE Joint Genome Institute"/>
            <person name="Mondo S.J."/>
            <person name="Dannebaum R.O."/>
            <person name="Kuo R.C."/>
            <person name="Labutti K."/>
            <person name="Haridas S."/>
            <person name="Kuo A."/>
            <person name="Salamov A."/>
            <person name="Ahrendt S.R."/>
            <person name="Lipzen A."/>
            <person name="Sullivan W."/>
            <person name="Andreopoulos W.B."/>
            <person name="Clum A."/>
            <person name="Lindquist E."/>
            <person name="Daum C."/>
            <person name="Ramamoorthy G.K."/>
            <person name="Gryganskyi A."/>
            <person name="Culley D."/>
            <person name="Magnuson J.K."/>
            <person name="James T.Y."/>
            <person name="O'Malley M.A."/>
            <person name="Stajich J.E."/>
            <person name="Spatafora J.W."/>
            <person name="Visel A."/>
            <person name="Grigoriev I.V."/>
        </authorList>
    </citation>
    <scope>NUCLEOTIDE SEQUENCE [LARGE SCALE GENOMIC DNA]</scope>
    <source>
        <strain evidence="10 11">68-887.2</strain>
    </source>
</reference>
<dbReference type="InParanoid" id="A0A1Y2AQU2"/>
<dbReference type="PANTHER" id="PTHR21098">
    <property type="entry name" value="RIBOFLAVIN SYNTHASE ALPHA CHAIN"/>
    <property type="match status" value="1"/>
</dbReference>
<dbReference type="InterPro" id="IPR017938">
    <property type="entry name" value="Riboflavin_synthase-like_b-brl"/>
</dbReference>
<dbReference type="GO" id="GO:0009231">
    <property type="term" value="P:riboflavin biosynthetic process"/>
    <property type="evidence" value="ECO:0007669"/>
    <property type="project" value="UniProtKB-KW"/>
</dbReference>
<evidence type="ECO:0000256" key="7">
    <source>
        <dbReference type="ARBA" id="ARBA00022737"/>
    </source>
</evidence>
<evidence type="ECO:0000256" key="4">
    <source>
        <dbReference type="ARBA" id="ARBA00013950"/>
    </source>
</evidence>
<dbReference type="AlphaFoldDB" id="A0A1Y2AQU2"/>
<evidence type="ECO:0000256" key="2">
    <source>
        <dbReference type="ARBA" id="ARBA00004887"/>
    </source>
</evidence>
<evidence type="ECO:0000256" key="3">
    <source>
        <dbReference type="ARBA" id="ARBA00012827"/>
    </source>
</evidence>
<dbReference type="SUPFAM" id="SSF63380">
    <property type="entry name" value="Riboflavin synthase domain-like"/>
    <property type="match status" value="2"/>
</dbReference>